<dbReference type="Pfam" id="PF07859">
    <property type="entry name" value="Abhydrolase_3"/>
    <property type="match status" value="1"/>
</dbReference>
<dbReference type="STRING" id="1280837.A0A316VML6"/>
<keyword evidence="1 4" id="KW-0378">Hydrolase</keyword>
<evidence type="ECO:0000259" key="3">
    <source>
        <dbReference type="Pfam" id="PF07859"/>
    </source>
</evidence>
<name>A0A316VML6_9BASI</name>
<reference evidence="4 5" key="1">
    <citation type="journal article" date="2018" name="Mol. Biol. Evol.">
        <title>Broad Genomic Sampling Reveals a Smut Pathogenic Ancestry of the Fungal Clade Ustilaginomycotina.</title>
        <authorList>
            <person name="Kijpornyongpan T."/>
            <person name="Mondo S.J."/>
            <person name="Barry K."/>
            <person name="Sandor L."/>
            <person name="Lee J."/>
            <person name="Lipzen A."/>
            <person name="Pangilinan J."/>
            <person name="LaButti K."/>
            <person name="Hainaut M."/>
            <person name="Henrissat B."/>
            <person name="Grigoriev I.V."/>
            <person name="Spatafora J.W."/>
            <person name="Aime M.C."/>
        </authorList>
    </citation>
    <scope>NUCLEOTIDE SEQUENCE [LARGE SCALE GENOMIC DNA]</scope>
    <source>
        <strain evidence="4 5">MCA 3882</strain>
    </source>
</reference>
<evidence type="ECO:0000256" key="1">
    <source>
        <dbReference type="ARBA" id="ARBA00022801"/>
    </source>
</evidence>
<sequence>MAKHKDHTEPGKGESERQDITTVAGANRAALHKQGLYKPKGWITHGLTSLMQLPNATPLAVLRWTTPEGPMPHILNLPSRDEGRHIKIYVWIPPPGSGSFTGTRRPCLVDFHGGGFTMGGPLEQAPWCAALARAGIIAISVHYRLGPTWEFPAALLDAEDVINAILDVEGNTEPGKFIRREVLRCSKGRTEFDESKVGISGFSSGGNIALNMLLSIPAHLNTSKADEGGNDGDWPSPFLNAQSPLRTIPALLFFPSLDARQAPFDRKRPEGMAPQGEVSKWIGKTLLNAYLPQEFVSHLRATMKHATLDCMHPATRALLILPQIDTLSEQSEVWQDSMGHVRVHRIEKMSHGFTTFPDSFIDEKTRAAKKLVMDQALLYVIEMFKSS</sequence>
<dbReference type="PANTHER" id="PTHR48081">
    <property type="entry name" value="AB HYDROLASE SUPERFAMILY PROTEIN C4A8.06C"/>
    <property type="match status" value="1"/>
</dbReference>
<evidence type="ECO:0000313" key="4">
    <source>
        <dbReference type="EMBL" id="PWN38550.1"/>
    </source>
</evidence>
<protein>
    <submittedName>
        <fullName evidence="4">Alpha/beta-hydrolase</fullName>
    </submittedName>
</protein>
<dbReference type="Gene3D" id="3.40.50.1820">
    <property type="entry name" value="alpha/beta hydrolase"/>
    <property type="match status" value="1"/>
</dbReference>
<feature type="domain" description="Alpha/beta hydrolase fold-3" evidence="3">
    <location>
        <begin position="108"/>
        <end position="354"/>
    </location>
</feature>
<dbReference type="InterPro" id="IPR050300">
    <property type="entry name" value="GDXG_lipolytic_enzyme"/>
</dbReference>
<dbReference type="InterPro" id="IPR029058">
    <property type="entry name" value="AB_hydrolase_fold"/>
</dbReference>
<dbReference type="InParanoid" id="A0A316VML6"/>
<organism evidence="4 5">
    <name type="scientific">Meira miltonrushii</name>
    <dbReference type="NCBI Taxonomy" id="1280837"/>
    <lineage>
        <taxon>Eukaryota</taxon>
        <taxon>Fungi</taxon>
        <taxon>Dikarya</taxon>
        <taxon>Basidiomycota</taxon>
        <taxon>Ustilaginomycotina</taxon>
        <taxon>Exobasidiomycetes</taxon>
        <taxon>Exobasidiales</taxon>
        <taxon>Brachybasidiaceae</taxon>
        <taxon>Meira</taxon>
    </lineage>
</organism>
<accession>A0A316VML6</accession>
<feature type="compositionally biased region" description="Basic and acidic residues" evidence="2">
    <location>
        <begin position="1"/>
        <end position="19"/>
    </location>
</feature>
<proteinExistence type="predicted"/>
<dbReference type="AlphaFoldDB" id="A0A316VML6"/>
<dbReference type="InterPro" id="IPR013094">
    <property type="entry name" value="AB_hydrolase_3"/>
</dbReference>
<dbReference type="RefSeq" id="XP_025358852.1">
    <property type="nucleotide sequence ID" value="XM_025496232.1"/>
</dbReference>
<evidence type="ECO:0000313" key="5">
    <source>
        <dbReference type="Proteomes" id="UP000245771"/>
    </source>
</evidence>
<dbReference type="OrthoDB" id="408631at2759"/>
<dbReference type="SUPFAM" id="SSF53474">
    <property type="entry name" value="alpha/beta-Hydrolases"/>
    <property type="match status" value="1"/>
</dbReference>
<dbReference type="EMBL" id="KZ819602">
    <property type="protein sequence ID" value="PWN38550.1"/>
    <property type="molecule type" value="Genomic_DNA"/>
</dbReference>
<feature type="region of interest" description="Disordered" evidence="2">
    <location>
        <begin position="1"/>
        <end position="20"/>
    </location>
</feature>
<evidence type="ECO:0000256" key="2">
    <source>
        <dbReference type="SAM" id="MobiDB-lite"/>
    </source>
</evidence>
<dbReference type="GO" id="GO:0016787">
    <property type="term" value="F:hydrolase activity"/>
    <property type="evidence" value="ECO:0007669"/>
    <property type="project" value="UniProtKB-KW"/>
</dbReference>
<keyword evidence="5" id="KW-1185">Reference proteome</keyword>
<gene>
    <name evidence="4" type="ORF">FA14DRAFT_117448</name>
</gene>
<dbReference type="Proteomes" id="UP000245771">
    <property type="component" value="Unassembled WGS sequence"/>
</dbReference>
<dbReference type="GeneID" id="37018013"/>
<dbReference type="PANTHER" id="PTHR48081:SF3">
    <property type="entry name" value="ALPHA_BETA HYDROLASE FOLD-3 DOMAIN-CONTAINING PROTEIN"/>
    <property type="match status" value="1"/>
</dbReference>